<name>A0ABX8S8D3_9ACTN</name>
<reference evidence="2" key="1">
    <citation type="submission" date="2021-07" db="EMBL/GenBank/DDBJ databases">
        <title>Candidatus Kaistella beijingensis sp. nov. isolated from a municipal wastewater treatment plant is involved in sludge foaming.</title>
        <authorList>
            <person name="Song Y."/>
            <person name="Liu S.-J."/>
        </authorList>
    </citation>
    <scope>NUCLEOTIDE SEQUENCE</scope>
    <source>
        <strain evidence="2">DSM 43998</strain>
    </source>
</reference>
<keyword evidence="1" id="KW-0472">Membrane</keyword>
<protein>
    <recommendedName>
        <fullName evidence="4">DUF4153 domain-containing protein</fullName>
    </recommendedName>
</protein>
<organism evidence="2 3">
    <name type="scientific">Skermania pinensis</name>
    <dbReference type="NCBI Taxonomy" id="39122"/>
    <lineage>
        <taxon>Bacteria</taxon>
        <taxon>Bacillati</taxon>
        <taxon>Actinomycetota</taxon>
        <taxon>Actinomycetes</taxon>
        <taxon>Mycobacteriales</taxon>
        <taxon>Gordoniaceae</taxon>
        <taxon>Skermania</taxon>
    </lineage>
</organism>
<feature type="transmembrane region" description="Helical" evidence="1">
    <location>
        <begin position="149"/>
        <end position="171"/>
    </location>
</feature>
<feature type="transmembrane region" description="Helical" evidence="1">
    <location>
        <begin position="384"/>
        <end position="402"/>
    </location>
</feature>
<feature type="transmembrane region" description="Helical" evidence="1">
    <location>
        <begin position="423"/>
        <end position="443"/>
    </location>
</feature>
<dbReference type="Proteomes" id="UP000887023">
    <property type="component" value="Chromosome"/>
</dbReference>
<feature type="transmembrane region" description="Helical" evidence="1">
    <location>
        <begin position="124"/>
        <end position="142"/>
    </location>
</feature>
<feature type="transmembrane region" description="Helical" evidence="1">
    <location>
        <begin position="284"/>
        <end position="305"/>
    </location>
</feature>
<dbReference type="RefSeq" id="WP_066467758.1">
    <property type="nucleotide sequence ID" value="NZ_CBCRUZ010000002.1"/>
</dbReference>
<evidence type="ECO:0000313" key="2">
    <source>
        <dbReference type="EMBL" id="QXQ12765.1"/>
    </source>
</evidence>
<feature type="transmembrane region" description="Helical" evidence="1">
    <location>
        <begin position="253"/>
        <end position="272"/>
    </location>
</feature>
<keyword evidence="1" id="KW-1133">Transmembrane helix</keyword>
<feature type="transmembrane region" description="Helical" evidence="1">
    <location>
        <begin position="217"/>
        <end position="241"/>
    </location>
</feature>
<feature type="transmembrane region" description="Helical" evidence="1">
    <location>
        <begin position="177"/>
        <end position="197"/>
    </location>
</feature>
<feature type="transmembrane region" description="Helical" evidence="1">
    <location>
        <begin position="317"/>
        <end position="338"/>
    </location>
</feature>
<feature type="transmembrane region" description="Helical" evidence="1">
    <location>
        <begin position="350"/>
        <end position="372"/>
    </location>
</feature>
<gene>
    <name evidence="2" type="ORF">KV203_12570</name>
</gene>
<evidence type="ECO:0000313" key="3">
    <source>
        <dbReference type="Proteomes" id="UP000887023"/>
    </source>
</evidence>
<evidence type="ECO:0000256" key="1">
    <source>
        <dbReference type="SAM" id="Phobius"/>
    </source>
</evidence>
<proteinExistence type="predicted"/>
<dbReference type="EMBL" id="CP079105">
    <property type="protein sequence ID" value="QXQ12765.1"/>
    <property type="molecule type" value="Genomic_DNA"/>
</dbReference>
<accession>A0ABX8S8D3</accession>
<evidence type="ECO:0008006" key="4">
    <source>
        <dbReference type="Google" id="ProtNLM"/>
    </source>
</evidence>
<feature type="transmembrane region" description="Helical" evidence="1">
    <location>
        <begin position="97"/>
        <end position="118"/>
    </location>
</feature>
<sequence>MTNQPVDPALESLLERWRGFRLRGGATDTDELDGPLRTSIATLRDAGLTTDEAFLIAVRRLAATDRSTREFVRTDADRLWPSTAGAQTGAPADRRELWVVLGLAVGAGIAVKAGLVLTGGEADFALNLSVLVLPFLAGYLAWKRQAGPRLLAAAALPFIAVALLLNTFPFAPDGATQILAAIHAPIVLWFVVGLAYVGGDWRSDRRRMDFVRFTGEFAIYFSLLALGGGVLVGLTAGTFTALGVDPEPVLGEWVVPFGAAGAVLVAAWLVETKQNNVVENIAPLLTRVFTPLTSLMLLALLVTLLGRGGVVAADRDLLIMMDLILVLVSGLLLYAISARDPLGPPDLFDRLQLVLVVSALAVDLLMLSAMLGRIAEFGYTPNKVTALGLNVLLLIHLIRAAWLSAAFLRGRGGFDAIERWQTGYLPVYWAWAAVVVAVVPPAFDFG</sequence>
<keyword evidence="3" id="KW-1185">Reference proteome</keyword>
<keyword evidence="1" id="KW-0812">Transmembrane</keyword>